<gene>
    <name evidence="2" type="ORF">GCM10011363_14140</name>
</gene>
<sequence length="754" mass="80089">MQQESSVRPKGRRRFHVYLSTCTPGGDIRTGAQACPAFGQAMPLCINIMTQFTFFPTRGTLWSPTTVIRENPMSHQDPLVVFTPSGKRGRFPVGTPVLTAARQLGVDLDSVCGGRGICSKCQITPGYGEFSKHGVTARDGALSDWNAVEARYDEKRGLKQGRRLGCQAKVQGDIVIDVPPESQVHRQVVRKAASARVIEMDPATRLYYIVVDEPDMHTPTGDLERVARALKDQWEIAEITCEFPVLTKLQPVLRKGKWAITVALHKTSATATPSIIAAWPGLHEGGLYGLAIDLGSTTIAAHLTNLDTGEVVASSGIMNPQIRFGEDLMSRVSYVMMNPGGDVEMTGAVRDAINALAEEIAKEAGISTSLILETVFVCNPVMHHLLLGIDPVELGQAPFALATSNHLNLTARDLDLTALPASAQIYILPCIAGHVGADAAAVALSEQPGKSEDLVLIVDVGTNAEILLGNTTRVLACSSPTGPAFEGAQISSGQRAAPGAIEAIRIDPVSKEPRFRVIGCDKWSGEDGFWDETAASGITGICGSGIIEAVAELRIAGLLDPSGLIGSTAQTGTERCFAEGRTNAYLIFDATDQGGPRITVTQGDIRAIQLAKSALYAGARLLMDEMGVEVVDRVVLAGAFGAHISAKHAMVLGMIPDVPLDKVSSAGNAAGTGARIALCNLAARAEIERTVLQITKVETAIEPRFQEHFVAANAIPHATDPFPELGKVVELPVVGFNTQGDGSDGGRVRRRKRG</sequence>
<dbReference type="InterPro" id="IPR041414">
    <property type="entry name" value="Raco-like_middle"/>
</dbReference>
<dbReference type="Pfam" id="PF17650">
    <property type="entry name" value="RACo_linker"/>
    <property type="match status" value="1"/>
</dbReference>
<dbReference type="InterPro" id="IPR027980">
    <property type="entry name" value="RACo_C"/>
</dbReference>
<dbReference type="InterPro" id="IPR052911">
    <property type="entry name" value="Corrinoid_activation_enz"/>
</dbReference>
<dbReference type="PANTHER" id="PTHR42895:SF2">
    <property type="entry name" value="IRON-SULFUR CLUSTER PROTEIN"/>
    <property type="match status" value="1"/>
</dbReference>
<dbReference type="InterPro" id="IPR042259">
    <property type="entry name" value="Raco-like_middle_sf"/>
</dbReference>
<evidence type="ECO:0000313" key="3">
    <source>
        <dbReference type="Proteomes" id="UP000645462"/>
    </source>
</evidence>
<protein>
    <submittedName>
        <fullName evidence="2">Drug:proton antiporter</fullName>
    </submittedName>
</protein>
<keyword evidence="3" id="KW-1185">Reference proteome</keyword>
<dbReference type="CDD" id="cd00207">
    <property type="entry name" value="fer2"/>
    <property type="match status" value="1"/>
</dbReference>
<dbReference type="PROSITE" id="PS51085">
    <property type="entry name" value="2FE2S_FER_2"/>
    <property type="match status" value="1"/>
</dbReference>
<dbReference type="InterPro" id="IPR012675">
    <property type="entry name" value="Beta-grasp_dom_sf"/>
</dbReference>
<dbReference type="Proteomes" id="UP000645462">
    <property type="component" value="Unassembled WGS sequence"/>
</dbReference>
<organism evidence="2 3">
    <name type="scientific">Marivita lacus</name>
    <dbReference type="NCBI Taxonomy" id="1323742"/>
    <lineage>
        <taxon>Bacteria</taxon>
        <taxon>Pseudomonadati</taxon>
        <taxon>Pseudomonadota</taxon>
        <taxon>Alphaproteobacteria</taxon>
        <taxon>Rhodobacterales</taxon>
        <taxon>Roseobacteraceae</taxon>
        <taxon>Marivita</taxon>
    </lineage>
</organism>
<dbReference type="EMBL" id="BMFC01000002">
    <property type="protein sequence ID" value="GGB98663.1"/>
    <property type="molecule type" value="Genomic_DNA"/>
</dbReference>
<comment type="caution">
    <text evidence="2">The sequence shown here is derived from an EMBL/GenBank/DDBJ whole genome shotgun (WGS) entry which is preliminary data.</text>
</comment>
<feature type="domain" description="2Fe-2S ferredoxin-type" evidence="1">
    <location>
        <begin position="78"/>
        <end position="182"/>
    </location>
</feature>
<dbReference type="Gene3D" id="3.30.420.480">
    <property type="entry name" value="Domain of unknown function (DUF4445)"/>
    <property type="match status" value="1"/>
</dbReference>
<dbReference type="InterPro" id="IPR001041">
    <property type="entry name" value="2Fe-2S_ferredoxin-type"/>
</dbReference>
<dbReference type="Pfam" id="PF17651">
    <property type="entry name" value="Raco_middle"/>
    <property type="match status" value="1"/>
</dbReference>
<dbReference type="Gene3D" id="3.10.20.30">
    <property type="match status" value="1"/>
</dbReference>
<name>A0ABQ1KJ07_9RHOB</name>
<dbReference type="Gene3D" id="3.10.20.880">
    <property type="match status" value="1"/>
</dbReference>
<accession>A0ABQ1KJ07</accession>
<dbReference type="InterPro" id="IPR036010">
    <property type="entry name" value="2Fe-2S_ferredoxin-like_sf"/>
</dbReference>
<evidence type="ECO:0000313" key="2">
    <source>
        <dbReference type="EMBL" id="GGB98663.1"/>
    </source>
</evidence>
<dbReference type="PANTHER" id="PTHR42895">
    <property type="entry name" value="IRON-SULFUR CLUSTER-BINDING PROTEIN-RELATED"/>
    <property type="match status" value="1"/>
</dbReference>
<dbReference type="SUPFAM" id="SSF54292">
    <property type="entry name" value="2Fe-2S ferredoxin-like"/>
    <property type="match status" value="1"/>
</dbReference>
<proteinExistence type="predicted"/>
<reference evidence="3" key="1">
    <citation type="journal article" date="2019" name="Int. J. Syst. Evol. Microbiol.">
        <title>The Global Catalogue of Microorganisms (GCM) 10K type strain sequencing project: providing services to taxonomists for standard genome sequencing and annotation.</title>
        <authorList>
            <consortium name="The Broad Institute Genomics Platform"/>
            <consortium name="The Broad Institute Genome Sequencing Center for Infectious Disease"/>
            <person name="Wu L."/>
            <person name="Ma J."/>
        </authorList>
    </citation>
    <scope>NUCLEOTIDE SEQUENCE [LARGE SCALE GENOMIC DNA]</scope>
    <source>
        <strain evidence="3">CGMCC 1.12478</strain>
    </source>
</reference>
<dbReference type="InterPro" id="IPR040506">
    <property type="entry name" value="RACo_linker"/>
</dbReference>
<evidence type="ECO:0000259" key="1">
    <source>
        <dbReference type="PROSITE" id="PS51085"/>
    </source>
</evidence>
<dbReference type="Pfam" id="PF14574">
    <property type="entry name" value="RACo_C_ter"/>
    <property type="match status" value="1"/>
</dbReference>